<protein>
    <submittedName>
        <fullName evidence="1">Uncharacterized protein</fullName>
    </submittedName>
</protein>
<evidence type="ECO:0000313" key="2">
    <source>
        <dbReference type="Proteomes" id="UP000239757"/>
    </source>
</evidence>
<proteinExistence type="predicted"/>
<accession>A0A2P5Y6Q7</accession>
<reference evidence="1 2" key="1">
    <citation type="submission" date="2015-01" db="EMBL/GenBank/DDBJ databases">
        <title>Genome of allotetraploid Gossypium barbadense reveals genomic plasticity and fiber elongation in cotton evolution.</title>
        <authorList>
            <person name="Chen X."/>
            <person name="Liu X."/>
            <person name="Zhao B."/>
            <person name="Zheng H."/>
            <person name="Hu Y."/>
            <person name="Lu G."/>
            <person name="Yang C."/>
            <person name="Chen J."/>
            <person name="Shan C."/>
            <person name="Zhang L."/>
            <person name="Zhou Y."/>
            <person name="Wang L."/>
            <person name="Guo W."/>
            <person name="Bai Y."/>
            <person name="Ruan J."/>
            <person name="Shangguan X."/>
            <person name="Mao Y."/>
            <person name="Jiang J."/>
            <person name="Zhu Y."/>
            <person name="Lei J."/>
            <person name="Kang H."/>
            <person name="Chen S."/>
            <person name="He X."/>
            <person name="Wang R."/>
            <person name="Wang Y."/>
            <person name="Chen J."/>
            <person name="Wang L."/>
            <person name="Yu S."/>
            <person name="Wang B."/>
            <person name="Wei J."/>
            <person name="Song S."/>
            <person name="Lu X."/>
            <person name="Gao Z."/>
            <person name="Gu W."/>
            <person name="Deng X."/>
            <person name="Ma D."/>
            <person name="Wang S."/>
            <person name="Liang W."/>
            <person name="Fang L."/>
            <person name="Cai C."/>
            <person name="Zhu X."/>
            <person name="Zhou B."/>
            <person name="Zhang Y."/>
            <person name="Chen Z."/>
            <person name="Xu S."/>
            <person name="Zhu R."/>
            <person name="Wang S."/>
            <person name="Zhang T."/>
            <person name="Zhao G."/>
        </authorList>
    </citation>
    <scope>NUCLEOTIDE SEQUENCE [LARGE SCALE GENOMIC DNA]</scope>
    <source>
        <strain evidence="2">cv. Xinhai21</strain>
        <tissue evidence="1">Leaf</tissue>
    </source>
</reference>
<dbReference type="OrthoDB" id="1001307at2759"/>
<dbReference type="AlphaFoldDB" id="A0A2P5Y6Q7"/>
<organism evidence="1 2">
    <name type="scientific">Gossypium barbadense</name>
    <name type="common">Sea Island cotton</name>
    <name type="synonym">Hibiscus barbadensis</name>
    <dbReference type="NCBI Taxonomy" id="3634"/>
    <lineage>
        <taxon>Eukaryota</taxon>
        <taxon>Viridiplantae</taxon>
        <taxon>Streptophyta</taxon>
        <taxon>Embryophyta</taxon>
        <taxon>Tracheophyta</taxon>
        <taxon>Spermatophyta</taxon>
        <taxon>Magnoliopsida</taxon>
        <taxon>eudicotyledons</taxon>
        <taxon>Gunneridae</taxon>
        <taxon>Pentapetalae</taxon>
        <taxon>rosids</taxon>
        <taxon>malvids</taxon>
        <taxon>Malvales</taxon>
        <taxon>Malvaceae</taxon>
        <taxon>Malvoideae</taxon>
        <taxon>Gossypium</taxon>
    </lineage>
</organism>
<gene>
    <name evidence="1" type="ORF">GOBAR_AA09403</name>
</gene>
<dbReference type="EMBL" id="KZ663617">
    <property type="protein sequence ID" value="PPS11241.1"/>
    <property type="molecule type" value="Genomic_DNA"/>
</dbReference>
<evidence type="ECO:0000313" key="1">
    <source>
        <dbReference type="EMBL" id="PPS11241.1"/>
    </source>
</evidence>
<dbReference type="Proteomes" id="UP000239757">
    <property type="component" value="Unassembled WGS sequence"/>
</dbReference>
<sequence>MDEPIVMGSTIVPGKESLCKAFLEKVPNKFYGGWIDMKWLKTNFKNLLKDAQRNQIRCQLPTPVAVMDLVVTTIPTSPSERPKYVPIDDKVELWAELCETTQAD</sequence>
<name>A0A2P5Y6Q7_GOSBA</name>